<keyword evidence="3" id="KW-1185">Reference proteome</keyword>
<comment type="caution">
    <text evidence="2">The sequence shown here is derived from an EMBL/GenBank/DDBJ whole genome shotgun (WGS) entry which is preliminary data.</text>
</comment>
<feature type="chain" id="PRO_5014172029" evidence="1">
    <location>
        <begin position="17"/>
        <end position="522"/>
    </location>
</feature>
<evidence type="ECO:0000256" key="1">
    <source>
        <dbReference type="SAM" id="SignalP"/>
    </source>
</evidence>
<gene>
    <name evidence="2" type="ORF">PSACC_01077</name>
</gene>
<dbReference type="AlphaFoldDB" id="A0A2H9TMX4"/>
<organism evidence="2 3">
    <name type="scientific">Paramicrosporidium saccamoebae</name>
    <dbReference type="NCBI Taxonomy" id="1246581"/>
    <lineage>
        <taxon>Eukaryota</taxon>
        <taxon>Fungi</taxon>
        <taxon>Fungi incertae sedis</taxon>
        <taxon>Cryptomycota</taxon>
        <taxon>Cryptomycota incertae sedis</taxon>
        <taxon>Paramicrosporidium</taxon>
    </lineage>
</organism>
<dbReference type="EMBL" id="MTSL01000077">
    <property type="protein sequence ID" value="PJF19103.1"/>
    <property type="molecule type" value="Genomic_DNA"/>
</dbReference>
<protein>
    <submittedName>
        <fullName evidence="2">Uncharacterized protein</fullName>
    </submittedName>
</protein>
<reference evidence="2 3" key="1">
    <citation type="submission" date="2016-10" db="EMBL/GenBank/DDBJ databases">
        <title>The genome of Paramicrosporidium saccamoebae is the missing link in understanding Cryptomycota and Microsporidia evolution.</title>
        <authorList>
            <person name="Quandt C.A."/>
            <person name="Beaudet D."/>
            <person name="Corsaro D."/>
            <person name="Michel R."/>
            <person name="Corradi N."/>
            <person name="James T."/>
        </authorList>
    </citation>
    <scope>NUCLEOTIDE SEQUENCE [LARGE SCALE GENOMIC DNA]</scope>
    <source>
        <strain evidence="2 3">KSL3</strain>
    </source>
</reference>
<feature type="signal peptide" evidence="1">
    <location>
        <begin position="1"/>
        <end position="16"/>
    </location>
</feature>
<dbReference type="Proteomes" id="UP000240830">
    <property type="component" value="Unassembled WGS sequence"/>
</dbReference>
<name>A0A2H9TMX4_9FUNG</name>
<evidence type="ECO:0000313" key="3">
    <source>
        <dbReference type="Proteomes" id="UP000240830"/>
    </source>
</evidence>
<keyword evidence="1" id="KW-0732">Signal</keyword>
<accession>A0A2H9TMX4</accession>
<proteinExistence type="predicted"/>
<evidence type="ECO:0000313" key="2">
    <source>
        <dbReference type="EMBL" id="PJF19103.1"/>
    </source>
</evidence>
<sequence>MIPAVLSALFFSLRNAFVLRAANEVEFIQHNTTSSLQLVFSIFTLSEQNIRTMARLLDNDYANVRGIYDNTCQHLQLDEFERIVGYALQMNTKSQQLLASPHCINNLVFAEDVRESLLLRGMPSAIPLNYSEMDPKHWPTMIPYMIHWHYAVPLRFLTKEFLASLDLPKLMSRDSLVKNYNYRSILFPALTDQVSTASLHSLTILVSRFQDTDFPTLRNIICAKNSAHVLEQVHSQVLRCSQETCLELDTLMEVALMESPLDARLALLRIWLARSGIITIIDCLRRMDISCLGASSPALEEFITNPLFIALELAQKQTLLALVGINYDRLLLSISPTIANEPKENVRQQSTHWKMTYFRKWYMTLPLKQQTGPFVVRRYILGQKREQRLQDQLQLQIRNPDMFYTQSLVDGTILFRPRIWRSAMSRPALNQLVYVILRFDKPRILLDKEYCNFIQGSETTGIFENDVRYLRTKEHLMHNVIPPDSSLAASRECADHFRYIHVGWSMPTVMTVSELCMALSNR</sequence>